<evidence type="ECO:0000256" key="1">
    <source>
        <dbReference type="ARBA" id="ARBA00023015"/>
    </source>
</evidence>
<dbReference type="Proteomes" id="UP001237592">
    <property type="component" value="Unassembled WGS sequence"/>
</dbReference>
<evidence type="ECO:0000259" key="4">
    <source>
        <dbReference type="PROSITE" id="PS01124"/>
    </source>
</evidence>
<dbReference type="InterPro" id="IPR050204">
    <property type="entry name" value="AraC_XylS_family_regulators"/>
</dbReference>
<accession>A0ABU0XTH8</accession>
<keyword evidence="2" id="KW-0238">DNA-binding</keyword>
<dbReference type="SMART" id="SM00342">
    <property type="entry name" value="HTH_ARAC"/>
    <property type="match status" value="1"/>
</dbReference>
<dbReference type="Pfam" id="PF12833">
    <property type="entry name" value="HTH_18"/>
    <property type="match status" value="1"/>
</dbReference>
<dbReference type="Pfam" id="PF12852">
    <property type="entry name" value="Cupin_6"/>
    <property type="match status" value="1"/>
</dbReference>
<reference evidence="5 6" key="1">
    <citation type="submission" date="2023-08" db="EMBL/GenBank/DDBJ databases">
        <title>Draft genome sequence of Janthinobacterium lividum.</title>
        <authorList>
            <person name="Chun B.H."/>
            <person name="Lee Y."/>
        </authorList>
    </citation>
    <scope>NUCLEOTIDE SEQUENCE [LARGE SCALE GENOMIC DNA]</scope>
    <source>
        <strain evidence="5 6">AMJK</strain>
    </source>
</reference>
<keyword evidence="3" id="KW-0804">Transcription</keyword>
<dbReference type="EMBL" id="JAVFKP010000002">
    <property type="protein sequence ID" value="MDQ4626817.1"/>
    <property type="molecule type" value="Genomic_DNA"/>
</dbReference>
<evidence type="ECO:0000313" key="5">
    <source>
        <dbReference type="EMBL" id="MDQ4626817.1"/>
    </source>
</evidence>
<feature type="domain" description="HTH araC/xylS-type" evidence="4">
    <location>
        <begin position="230"/>
        <end position="328"/>
    </location>
</feature>
<dbReference type="PROSITE" id="PS01124">
    <property type="entry name" value="HTH_ARAC_FAMILY_2"/>
    <property type="match status" value="1"/>
</dbReference>
<comment type="caution">
    <text evidence="5">The sequence shown here is derived from an EMBL/GenBank/DDBJ whole genome shotgun (WGS) entry which is preliminary data.</text>
</comment>
<sequence length="334" mass="36607">MLILRELFWTVNGVKSSILSPSSRIAATMDLLSDVLSLFDTRSSYFAGLKAGGDWAIDFPPPDGIKFNAVIEGACWLTVAGIDAPMPLQTGDCFLLAPGRAFTLASTPGLPAAPALEVYRHTQQGVARHGTPQHDFFLIGGRFHFGDEAAILLDCLPPLLHVRGDTDQASVLHWALQRLAQELQATAPGAALMTRHLGHMMLLQMLRQYLEAQASHPVGWLFALADPRLRAAIEAMHAQPARRWTLSQLAAVAGQSRSAFALHFKKRVGVTPLDYLLRWRMRLATRRLKGGSAPITLIAQALGYDSDSAFSHAFKRVMACSPRQYRLRHAGEQA</sequence>
<protein>
    <submittedName>
        <fullName evidence="5">AraC family transcriptional regulator</fullName>
    </submittedName>
</protein>
<dbReference type="PANTHER" id="PTHR46796:SF7">
    <property type="entry name" value="ARAC FAMILY TRANSCRIPTIONAL REGULATOR"/>
    <property type="match status" value="1"/>
</dbReference>
<dbReference type="InterPro" id="IPR009057">
    <property type="entry name" value="Homeodomain-like_sf"/>
</dbReference>
<dbReference type="InterPro" id="IPR020449">
    <property type="entry name" value="Tscrpt_reg_AraC-type_HTH"/>
</dbReference>
<name>A0ABU0XTH8_9BURK</name>
<dbReference type="PANTHER" id="PTHR46796">
    <property type="entry name" value="HTH-TYPE TRANSCRIPTIONAL ACTIVATOR RHAS-RELATED"/>
    <property type="match status" value="1"/>
</dbReference>
<gene>
    <name evidence="5" type="ORF">RB624_13055</name>
</gene>
<keyword evidence="1" id="KW-0805">Transcription regulation</keyword>
<dbReference type="InterPro" id="IPR032783">
    <property type="entry name" value="AraC_lig"/>
</dbReference>
<organism evidence="5 6">
    <name type="scientific">Janthinobacterium lividum</name>
    <dbReference type="NCBI Taxonomy" id="29581"/>
    <lineage>
        <taxon>Bacteria</taxon>
        <taxon>Pseudomonadati</taxon>
        <taxon>Pseudomonadota</taxon>
        <taxon>Betaproteobacteria</taxon>
        <taxon>Burkholderiales</taxon>
        <taxon>Oxalobacteraceae</taxon>
        <taxon>Janthinobacterium</taxon>
    </lineage>
</organism>
<dbReference type="RefSeq" id="WP_307779313.1">
    <property type="nucleotide sequence ID" value="NZ_JAVFKP010000002.1"/>
</dbReference>
<dbReference type="SUPFAM" id="SSF46689">
    <property type="entry name" value="Homeodomain-like"/>
    <property type="match status" value="2"/>
</dbReference>
<proteinExistence type="predicted"/>
<evidence type="ECO:0000256" key="3">
    <source>
        <dbReference type="ARBA" id="ARBA00023163"/>
    </source>
</evidence>
<evidence type="ECO:0000313" key="6">
    <source>
        <dbReference type="Proteomes" id="UP001237592"/>
    </source>
</evidence>
<evidence type="ECO:0000256" key="2">
    <source>
        <dbReference type="ARBA" id="ARBA00023125"/>
    </source>
</evidence>
<keyword evidence="6" id="KW-1185">Reference proteome</keyword>
<dbReference type="PRINTS" id="PR00032">
    <property type="entry name" value="HTHARAC"/>
</dbReference>
<dbReference type="Gene3D" id="1.10.10.60">
    <property type="entry name" value="Homeodomain-like"/>
    <property type="match status" value="2"/>
</dbReference>
<dbReference type="InterPro" id="IPR018060">
    <property type="entry name" value="HTH_AraC"/>
</dbReference>